<evidence type="ECO:0000256" key="3">
    <source>
        <dbReference type="SAM" id="MobiDB-lite"/>
    </source>
</evidence>
<dbReference type="GO" id="GO:0005634">
    <property type="term" value="C:nucleus"/>
    <property type="evidence" value="ECO:0007669"/>
    <property type="project" value="UniProtKB-SubCell"/>
</dbReference>
<dbReference type="PANTHER" id="PTHR31001">
    <property type="entry name" value="UNCHARACTERIZED TRANSCRIPTIONAL REGULATORY PROTEIN"/>
    <property type="match status" value="1"/>
</dbReference>
<sequence length="645" mass="72654">MAEDRLLHLESLVKELMENQASTQISDKSKTTSTKPATPPAQPSDPIHDAQDEALESTRYVGSTHWSAILDDIQELKSVLGNEKGGVNTIERPIDTTAHSRFGVPRDLIFGSPNSYSLDQILAEYLPPKIEVDRLLAIYFHGETFIVPFIHTYQFQRQYREFWTDPTAKNPLWVSTLFSICCIANLIKAAQGQVPSDSPLRATISKLHTAAAQCLVLGDYYRPQPHAVESFALYAQCKNLTTLDPSREAGAILAIIVRMAYEMGYHRDPDYYGSFTVFEGEMRRRFWAACKQVDLMISFQLGMPSNIRLENSDTKPPRNLLDSDFDDDTTELPPSRSETESTRILWFIVKDRQMPGFCKVCQDALSFREKTETEVLQLDNEIQQMYNTIPVVMRTRPLSESIMDSAFVIMTRLYVEFIYLKSLLVLHRRYMARGVVSSTHSCVNAGKRLVSQLIDMYREFAEGGQLFSERWMLTNFTMNDFLLGVMVLCLAVHTRRQSISRSGTSVIDYVTEREILCLLEQAHTICLEKSDASKDAQRVARAVYLILDGVRLSSPQTHGLDQALSTPVIASAGVGVPPGGVDLTSLSLQPHVEQSLPPFEDVSFDTLDPFSFMGNDFDSVNWMVFEPQMSTQSPSSTQIDHNGSL</sequence>
<evidence type="ECO:0000259" key="4">
    <source>
        <dbReference type="SMART" id="SM00906"/>
    </source>
</evidence>
<evidence type="ECO:0000313" key="6">
    <source>
        <dbReference type="Proteomes" id="UP001172673"/>
    </source>
</evidence>
<dbReference type="InterPro" id="IPR007219">
    <property type="entry name" value="XnlR_reg_dom"/>
</dbReference>
<dbReference type="InterPro" id="IPR050613">
    <property type="entry name" value="Sec_Metabolite_Reg"/>
</dbReference>
<evidence type="ECO:0000313" key="5">
    <source>
        <dbReference type="EMBL" id="KAJ9612201.1"/>
    </source>
</evidence>
<proteinExistence type="predicted"/>
<protein>
    <recommendedName>
        <fullName evidence="4">Xylanolytic transcriptional activator regulatory domain-containing protein</fullName>
    </recommendedName>
</protein>
<dbReference type="Pfam" id="PF04082">
    <property type="entry name" value="Fungal_trans"/>
    <property type="match status" value="1"/>
</dbReference>
<evidence type="ECO:0000256" key="2">
    <source>
        <dbReference type="ARBA" id="ARBA00023242"/>
    </source>
</evidence>
<feature type="region of interest" description="Disordered" evidence="3">
    <location>
        <begin position="18"/>
        <end position="48"/>
    </location>
</feature>
<feature type="region of interest" description="Disordered" evidence="3">
    <location>
        <begin position="308"/>
        <end position="337"/>
    </location>
</feature>
<feature type="compositionally biased region" description="Low complexity" evidence="3">
    <location>
        <begin position="22"/>
        <end position="36"/>
    </location>
</feature>
<dbReference type="PANTHER" id="PTHR31001:SF49">
    <property type="entry name" value="ZN(II)2CYS6 TRANSCRIPTION FACTOR (EUROFUNG)"/>
    <property type="match status" value="1"/>
</dbReference>
<keyword evidence="2" id="KW-0539">Nucleus</keyword>
<dbReference type="EMBL" id="JAPDRK010000005">
    <property type="protein sequence ID" value="KAJ9612201.1"/>
    <property type="molecule type" value="Genomic_DNA"/>
</dbReference>
<dbReference type="SMART" id="SM00906">
    <property type="entry name" value="Fungal_trans"/>
    <property type="match status" value="1"/>
</dbReference>
<evidence type="ECO:0000256" key="1">
    <source>
        <dbReference type="ARBA" id="ARBA00004123"/>
    </source>
</evidence>
<organism evidence="5 6">
    <name type="scientific">Cladophialophora chaetospira</name>
    <dbReference type="NCBI Taxonomy" id="386627"/>
    <lineage>
        <taxon>Eukaryota</taxon>
        <taxon>Fungi</taxon>
        <taxon>Dikarya</taxon>
        <taxon>Ascomycota</taxon>
        <taxon>Pezizomycotina</taxon>
        <taxon>Eurotiomycetes</taxon>
        <taxon>Chaetothyriomycetidae</taxon>
        <taxon>Chaetothyriales</taxon>
        <taxon>Herpotrichiellaceae</taxon>
        <taxon>Cladophialophora</taxon>
    </lineage>
</organism>
<keyword evidence="6" id="KW-1185">Reference proteome</keyword>
<comment type="caution">
    <text evidence="5">The sequence shown here is derived from an EMBL/GenBank/DDBJ whole genome shotgun (WGS) entry which is preliminary data.</text>
</comment>
<name>A0AA39CLD7_9EURO</name>
<dbReference type="GO" id="GO:0008270">
    <property type="term" value="F:zinc ion binding"/>
    <property type="evidence" value="ECO:0007669"/>
    <property type="project" value="InterPro"/>
</dbReference>
<gene>
    <name evidence="5" type="ORF">H2200_003798</name>
</gene>
<dbReference type="AlphaFoldDB" id="A0AA39CLD7"/>
<comment type="subcellular location">
    <subcellularLocation>
        <location evidence="1">Nucleus</location>
    </subcellularLocation>
</comment>
<dbReference type="Proteomes" id="UP001172673">
    <property type="component" value="Unassembled WGS sequence"/>
</dbReference>
<dbReference type="CDD" id="cd12148">
    <property type="entry name" value="fungal_TF_MHR"/>
    <property type="match status" value="1"/>
</dbReference>
<feature type="domain" description="Xylanolytic transcriptional activator regulatory" evidence="4">
    <location>
        <begin position="249"/>
        <end position="323"/>
    </location>
</feature>
<reference evidence="5" key="1">
    <citation type="submission" date="2022-10" db="EMBL/GenBank/DDBJ databases">
        <title>Culturing micro-colonial fungi from biological soil crusts in the Mojave desert and describing Neophaeococcomyces mojavensis, and introducing the new genera and species Taxawa tesnikishii.</title>
        <authorList>
            <person name="Kurbessoian T."/>
            <person name="Stajich J.E."/>
        </authorList>
    </citation>
    <scope>NUCLEOTIDE SEQUENCE</scope>
    <source>
        <strain evidence="5">TK_41</strain>
    </source>
</reference>
<dbReference type="GO" id="GO:0006351">
    <property type="term" value="P:DNA-templated transcription"/>
    <property type="evidence" value="ECO:0007669"/>
    <property type="project" value="InterPro"/>
</dbReference>
<dbReference type="GO" id="GO:0003677">
    <property type="term" value="F:DNA binding"/>
    <property type="evidence" value="ECO:0007669"/>
    <property type="project" value="InterPro"/>
</dbReference>
<accession>A0AA39CLD7</accession>